<feature type="transmembrane region" description="Helical" evidence="7">
    <location>
        <begin position="1285"/>
        <end position="1304"/>
    </location>
</feature>
<feature type="transmembrane region" description="Helical" evidence="7">
    <location>
        <begin position="1409"/>
        <end position="1429"/>
    </location>
</feature>
<evidence type="ECO:0000256" key="4">
    <source>
        <dbReference type="ARBA" id="ARBA00022989"/>
    </source>
</evidence>
<feature type="transmembrane region" description="Helical" evidence="7">
    <location>
        <begin position="281"/>
        <end position="299"/>
    </location>
</feature>
<evidence type="ECO:0000313" key="9">
    <source>
        <dbReference type="Proteomes" id="UP000189274"/>
    </source>
</evidence>
<feature type="transmembrane region" description="Helical" evidence="7">
    <location>
        <begin position="1254"/>
        <end position="1273"/>
    </location>
</feature>
<feature type="transmembrane region" description="Helical" evidence="7">
    <location>
        <begin position="427"/>
        <end position="447"/>
    </location>
</feature>
<comment type="subcellular location">
    <subcellularLocation>
        <location evidence="1">Membrane</location>
        <topology evidence="1">Multi-pass membrane protein</topology>
    </subcellularLocation>
</comment>
<feature type="region of interest" description="Disordered" evidence="6">
    <location>
        <begin position="584"/>
        <end position="606"/>
    </location>
</feature>
<evidence type="ECO:0000256" key="5">
    <source>
        <dbReference type="ARBA" id="ARBA00023136"/>
    </source>
</evidence>
<dbReference type="VEuPathDB" id="FungiDB:C5L36_0C02020"/>
<evidence type="ECO:0000313" key="8">
    <source>
        <dbReference type="EMBL" id="ONH75602.1"/>
    </source>
</evidence>
<feature type="transmembrane region" description="Helical" evidence="7">
    <location>
        <begin position="928"/>
        <end position="951"/>
    </location>
</feature>
<feature type="transmembrane region" description="Helical" evidence="7">
    <location>
        <begin position="352"/>
        <end position="372"/>
    </location>
</feature>
<gene>
    <name evidence="8" type="ORF">BOH78_1586</name>
</gene>
<feature type="transmembrane region" description="Helical" evidence="7">
    <location>
        <begin position="320"/>
        <end position="340"/>
    </location>
</feature>
<dbReference type="InterPro" id="IPR045225">
    <property type="entry name" value="Uracil/uridine/allantoin_perm"/>
</dbReference>
<feature type="transmembrane region" description="Helical" evidence="7">
    <location>
        <begin position="1658"/>
        <end position="1675"/>
    </location>
</feature>
<feature type="transmembrane region" description="Helical" evidence="7">
    <location>
        <begin position="1384"/>
        <end position="1402"/>
    </location>
</feature>
<proteinExistence type="inferred from homology"/>
<dbReference type="PANTHER" id="PTHR30618">
    <property type="entry name" value="NCS1 FAMILY PURINE/PYRIMIDINE TRANSPORTER"/>
    <property type="match status" value="1"/>
</dbReference>
<feature type="transmembrane region" description="Helical" evidence="7">
    <location>
        <begin position="254"/>
        <end position="275"/>
    </location>
</feature>
<feature type="transmembrane region" description="Helical" evidence="7">
    <location>
        <begin position="1090"/>
        <end position="1107"/>
    </location>
</feature>
<feature type="transmembrane region" description="Helical" evidence="7">
    <location>
        <begin position="77"/>
        <end position="95"/>
    </location>
</feature>
<feature type="transmembrane region" description="Helical" evidence="7">
    <location>
        <begin position="1577"/>
        <end position="1596"/>
    </location>
</feature>
<feature type="transmembrane region" description="Helical" evidence="7">
    <location>
        <begin position="769"/>
        <end position="791"/>
    </location>
</feature>
<feature type="transmembrane region" description="Helical" evidence="7">
    <location>
        <begin position="1041"/>
        <end position="1060"/>
    </location>
</feature>
<evidence type="ECO:0000256" key="7">
    <source>
        <dbReference type="SAM" id="Phobius"/>
    </source>
</evidence>
<sequence length="1769" mass="199148">PMDMQLGMKHEIGKDRDEEVELQWMSRGSRVSRDEEEERYQECSDKQDPLRGIWLRINRISETIHNMSPYGVYIPPLYILFAMVLLIWVYSVILFERPMISHEIPVMQLSCGRAEQIWEGFDTECGLHAEKCLLPFKRHKTLYVKCPAFCEGSGLVYNVLRYKDVEIQYEPFIVTSPVEENGEIVYRGDSYPCMAAYREGLVGNMWGGTVKLELTDRYPYDVNLQNDEKMVFNGWYPAGFVIKPLERDEKGNNLFDLISLVIWMGVFLSVGLGVFVVRNDIFWFSSVMLVYLSIVLVVDPPIVVDYEDNITLGDNSSWQLLSVVIGRLLPLSGIIVLIWVVVCEYSFVGSGLIQRLTFLCGLWITGMDALTFEKLPIDRLVIEDVINMGASGILAFIFVMILIVFCCVLQLYRIWRDGWFLKCVSRYLIVIFTVVALGVLFGDRLVLRVHHWVIGLFFIWGCKSRGSIAGGLQGLCVGLILAGVGRWGFASIFERGWVVDRDGDNGDRPTAPSVPVFVYNAARHQLTIEPVDDDTEINVFGNDVWIYKGHGGEDIPIEDIQWLRGRACNDGGCSTTPLIPTLTKGPKAMFEGKNDENNHYKSEKDSLAKEKNLDLDARDTSSSDLFEETVEETVDSSEYSNNLRGWFQRFIHFVEISGTKGYSIQQLFLMNYDLRPVEAARRKWKWYHFIFFWLSESFNVNTWQIAATGVQAGLSWWVTWITVWIGYTFCALFVCASARVGNAYHISFPVSCRSSFGIWGSLWPVINRVVMACVWFGVHTSIGGNCVELMLRSIFSNDMEKRIPNHINGNITSFKLLCFFLYWFFQLPFIYFPPHKIRHLFTVKAVISPIAGITFLVWTLVKADGGGPFIRAPSTVSGSAFGWAFVNSTMNAISNFATLIVNAPDFSRFANAPDAAIYSQMISLPISFAITCLIGVLVSSAANSIYGVSYWNPLDVLSRFLDHYSRGSRGGVFLLSFSFAIAQLGTNISANSLSAGTDMTAIMPKFINIRRGGFVCAAIGFAICPWNLMTSSSMFTTYLSAYSVFLSSIAGVVFCDYYILRKGYLVLTDLYIANESSPYYYWKGFNLRAYTAYIAGVLPNIVGFVGATKTHHVPIGATYVYYFSFFAGYASAACVLIIITYIYPITGTPEARLFQCKFFEEWQDVEDFEEKNNYTYDVHERHKVQTSSVKASEVSSEDGIYEEALIAKEEPKTWFQRLYRSLEIDGTQGFTLQQLFLLNYDLRPVEAARRKWKWYHFVFFWIADSFNINTWQIAATGVQAGLSWWITWITVWIGYTLCALFVVASARVGNAYHISFPVSCRSSFGIWGSLWPVINRVVMACVWFGVQSTIGGNCVELMLRAIFSNDMEKRIPDHIGGNITSFKLLSFFLFWFFQLPFIYFPPHIVRHLFSVKAVVCPIAGITFLVWTLVKADGGGPVIHQGSTIKGSEFGWAFVNSIMNSLANFATLIVNAPDFSRFANKPGAAITPQLISLPISFAVTCLIGILVSSASTVLYGETYWNPLDVLSRFLDHYSRGSRGGVFLISLGFAIAQLGTNISANSLSAGTDMTALLPKFINIRRGGFICAAIGFAICPWNLMTSSSMFTTYLSAYSVFLSAIAGVVFCDYYILKKGFISLPDLYVSNNLSPYYYSKGFNARAYAAYIAGILPNIVGFVGATKTHHVPMGATYVYYFSFFTGYAAATAVLVVATLIFPINGLPDAKLFERKFFEEWQEVEDFDDVFRQKAANIHDNGSDVIDELNYVVSAEKSLP</sequence>
<feature type="transmembrane region" description="Helical" evidence="7">
    <location>
        <begin position="1535"/>
        <end position="1556"/>
    </location>
</feature>
<keyword evidence="4 7" id="KW-1133">Transmembrane helix</keyword>
<dbReference type="VEuPathDB" id="FungiDB:C5L36_0B06680"/>
<dbReference type="SUPFAM" id="SSF69848">
    <property type="entry name" value="LCCL domain"/>
    <property type="match status" value="1"/>
</dbReference>
<feature type="transmembrane region" description="Helical" evidence="7">
    <location>
        <begin position="1011"/>
        <end position="1029"/>
    </location>
</feature>
<organism evidence="8 9">
    <name type="scientific">Pichia kudriavzevii</name>
    <name type="common">Yeast</name>
    <name type="synonym">Issatchenkia orientalis</name>
    <dbReference type="NCBI Taxonomy" id="4909"/>
    <lineage>
        <taxon>Eukaryota</taxon>
        <taxon>Fungi</taxon>
        <taxon>Dikarya</taxon>
        <taxon>Ascomycota</taxon>
        <taxon>Saccharomycotina</taxon>
        <taxon>Pichiomycetes</taxon>
        <taxon>Pichiales</taxon>
        <taxon>Pichiaceae</taxon>
        <taxon>Pichia</taxon>
    </lineage>
</organism>
<feature type="transmembrane region" description="Helical" evidence="7">
    <location>
        <begin position="714"/>
        <end position="736"/>
    </location>
</feature>
<name>A0A1V2LQN1_PICKU</name>
<feature type="non-terminal residue" evidence="8">
    <location>
        <position position="1"/>
    </location>
</feature>
<feature type="transmembrane region" description="Helical" evidence="7">
    <location>
        <begin position="1119"/>
        <end position="1143"/>
    </location>
</feature>
<dbReference type="FunFam" id="1.10.4160.10:FF:000001">
    <property type="entry name" value="Uracil permease, putative"/>
    <property type="match status" value="2"/>
</dbReference>
<evidence type="ECO:0000256" key="3">
    <source>
        <dbReference type="ARBA" id="ARBA00022692"/>
    </source>
</evidence>
<dbReference type="EMBL" id="MQVM01000006">
    <property type="protein sequence ID" value="ONH75602.1"/>
    <property type="molecule type" value="Genomic_DNA"/>
</dbReference>
<feature type="transmembrane region" description="Helical" evidence="7">
    <location>
        <begin position="468"/>
        <end position="489"/>
    </location>
</feature>
<keyword evidence="3 7" id="KW-0812">Transmembrane</keyword>
<evidence type="ECO:0000256" key="6">
    <source>
        <dbReference type="SAM" id="MobiDB-lite"/>
    </source>
</evidence>
<feature type="transmembrane region" description="Helical" evidence="7">
    <location>
        <begin position="1608"/>
        <end position="1628"/>
    </location>
</feature>
<feature type="transmembrane region" description="Helical" evidence="7">
    <location>
        <begin position="971"/>
        <end position="990"/>
    </location>
</feature>
<evidence type="ECO:0000256" key="1">
    <source>
        <dbReference type="ARBA" id="ARBA00004141"/>
    </source>
</evidence>
<dbReference type="InterPro" id="IPR012681">
    <property type="entry name" value="NCS1"/>
</dbReference>
<evidence type="ECO:0000256" key="2">
    <source>
        <dbReference type="ARBA" id="ARBA00008974"/>
    </source>
</evidence>
<dbReference type="GO" id="GO:0005886">
    <property type="term" value="C:plasma membrane"/>
    <property type="evidence" value="ECO:0007669"/>
    <property type="project" value="TreeGrafter"/>
</dbReference>
<protein>
    <submittedName>
        <fullName evidence="8">Uracil permease</fullName>
    </submittedName>
</protein>
<dbReference type="Proteomes" id="UP000189274">
    <property type="component" value="Unassembled WGS sequence"/>
</dbReference>
<feature type="transmembrane region" description="Helical" evidence="7">
    <location>
        <begin position="1687"/>
        <end position="1711"/>
    </location>
</feature>
<dbReference type="VEuPathDB" id="FungiDB:C5L36_0C02030"/>
<feature type="transmembrane region" description="Helical" evidence="7">
    <location>
        <begin position="837"/>
        <end position="861"/>
    </location>
</feature>
<comment type="caution">
    <text evidence="8">The sequence shown here is derived from an EMBL/GenBank/DDBJ whole genome shotgun (WGS) entry which is preliminary data.</text>
</comment>
<accession>A0A1V2LQN1</accession>
<dbReference type="Gene3D" id="1.10.4160.10">
    <property type="entry name" value="Hydantoin permease"/>
    <property type="match status" value="2"/>
</dbReference>
<feature type="transmembrane region" description="Helical" evidence="7">
    <location>
        <begin position="812"/>
        <end position="831"/>
    </location>
</feature>
<dbReference type="Pfam" id="PF02133">
    <property type="entry name" value="Transp_cyt_pur"/>
    <property type="match status" value="2"/>
</dbReference>
<feature type="transmembrane region" description="Helical" evidence="7">
    <location>
        <begin position="393"/>
        <end position="415"/>
    </location>
</feature>
<reference evidence="9" key="1">
    <citation type="journal article" date="2017" name="Genome Announc.">
        <title>Genome sequences of Cyberlindnera fabianii 65, Pichia kudriavzevii 129, and Saccharomyces cerevisiae 131 isolated from fermented masau fruits in Zimbabwe.</title>
        <authorList>
            <person name="van Rijswijck I.M.H."/>
            <person name="Derks M.F.L."/>
            <person name="Abee T."/>
            <person name="de Ridder D."/>
            <person name="Smid E.J."/>
        </authorList>
    </citation>
    <scope>NUCLEOTIDE SEQUENCE [LARGE SCALE GENOMIC DNA]</scope>
    <source>
        <strain evidence="9">129</strain>
    </source>
</reference>
<feature type="transmembrane region" description="Helical" evidence="7">
    <location>
        <begin position="1449"/>
        <end position="1469"/>
    </location>
</feature>
<keyword evidence="5 7" id="KW-0472">Membrane</keyword>
<feature type="compositionally biased region" description="Basic and acidic residues" evidence="6">
    <location>
        <begin position="590"/>
        <end position="606"/>
    </location>
</feature>
<comment type="similarity">
    <text evidence="2">Belongs to the purine-cytosine permease (2.A.39) family.</text>
</comment>
<dbReference type="PANTHER" id="PTHR30618:SF2">
    <property type="entry name" value="ALLANTOIN PERMEASE-RELATED"/>
    <property type="match status" value="1"/>
</dbReference>
<dbReference type="InterPro" id="IPR001248">
    <property type="entry name" value="Pur-cyt_permease"/>
</dbReference>
<dbReference type="NCBIfam" id="TIGR00800">
    <property type="entry name" value="ncs1"/>
    <property type="match status" value="2"/>
</dbReference>
<dbReference type="InterPro" id="IPR036609">
    <property type="entry name" value="LCCL_sf"/>
</dbReference>
<feature type="transmembrane region" description="Helical" evidence="7">
    <location>
        <begin position="1490"/>
        <end position="1515"/>
    </location>
</feature>
<dbReference type="GO" id="GO:0015205">
    <property type="term" value="F:nucleobase transmembrane transporter activity"/>
    <property type="evidence" value="ECO:0007669"/>
    <property type="project" value="TreeGrafter"/>
</dbReference>
<dbReference type="CDD" id="cd11482">
    <property type="entry name" value="SLC-NCS1sbd_NRT1-like"/>
    <property type="match status" value="2"/>
</dbReference>